<sequence length="142" mass="14957">MFSTSSLSGYAPAFERGSATDAMRRLDAIARLLDSVVRIPGTRITVGADALLNLVPGAGLLAAKSVSAYLIWEARRLGAPAPLLARMVGHVALDAALSALPVVGWFGDVFYRANVKNMALLRAFLADDAAAHAPRRRAQTVG</sequence>
<name>A0AAU7JGV2_9HYPH</name>
<proteinExistence type="predicted"/>
<dbReference type="RefSeq" id="WP_406856492.1">
    <property type="nucleotide sequence ID" value="NZ_CP157484.1"/>
</dbReference>
<dbReference type="PANTHER" id="PTHR35519">
    <property type="entry name" value="MEMBRANE PROTEINS"/>
    <property type="match status" value="1"/>
</dbReference>
<dbReference type="AlphaFoldDB" id="A0AAU7JGV2"/>
<dbReference type="PANTHER" id="PTHR35519:SF2">
    <property type="entry name" value="PH DOMAIN PROTEIN"/>
    <property type="match status" value="1"/>
</dbReference>
<accession>A0AAU7JGV2</accession>
<dbReference type="EMBL" id="CP157484">
    <property type="protein sequence ID" value="XBO39647.1"/>
    <property type="molecule type" value="Genomic_DNA"/>
</dbReference>
<organism evidence="1">
    <name type="scientific">Alsobacter sp. KACC 23698</name>
    <dbReference type="NCBI Taxonomy" id="3149229"/>
    <lineage>
        <taxon>Bacteria</taxon>
        <taxon>Pseudomonadati</taxon>
        <taxon>Pseudomonadota</taxon>
        <taxon>Alphaproteobacteria</taxon>
        <taxon>Hyphomicrobiales</taxon>
        <taxon>Alsobacteraceae</taxon>
        <taxon>Alsobacter</taxon>
    </lineage>
</organism>
<gene>
    <name evidence="1" type="ORF">ABEG18_02355</name>
</gene>
<dbReference type="Pfam" id="PF13430">
    <property type="entry name" value="DUF4112"/>
    <property type="match status" value="1"/>
</dbReference>
<protein>
    <submittedName>
        <fullName evidence="1">DUF4112 domain-containing protein</fullName>
    </submittedName>
</protein>
<reference evidence="1" key="1">
    <citation type="submission" date="2024-05" db="EMBL/GenBank/DDBJ databases">
        <authorList>
            <person name="Kim S."/>
            <person name="Heo J."/>
            <person name="Choi H."/>
            <person name="Choi Y."/>
            <person name="Kwon S.-W."/>
            <person name="Kim Y."/>
        </authorList>
    </citation>
    <scope>NUCLEOTIDE SEQUENCE</scope>
    <source>
        <strain evidence="1">KACC 23698</strain>
    </source>
</reference>
<evidence type="ECO:0000313" key="1">
    <source>
        <dbReference type="EMBL" id="XBO39647.1"/>
    </source>
</evidence>
<dbReference type="InterPro" id="IPR025187">
    <property type="entry name" value="DUF4112"/>
</dbReference>